<dbReference type="Pfam" id="PF00583">
    <property type="entry name" value="Acetyltransf_1"/>
    <property type="match status" value="1"/>
</dbReference>
<dbReference type="AlphaFoldDB" id="A0A845I0Y3"/>
<dbReference type="GO" id="GO:0016747">
    <property type="term" value="F:acyltransferase activity, transferring groups other than amino-acyl groups"/>
    <property type="evidence" value="ECO:0007669"/>
    <property type="project" value="InterPro"/>
</dbReference>
<dbReference type="InterPro" id="IPR000182">
    <property type="entry name" value="GNAT_dom"/>
</dbReference>
<dbReference type="RefSeq" id="WP_161036564.1">
    <property type="nucleotide sequence ID" value="NZ_WWCL01000004.1"/>
</dbReference>
<evidence type="ECO:0000256" key="2">
    <source>
        <dbReference type="ARBA" id="ARBA00023315"/>
    </source>
</evidence>
<evidence type="ECO:0000259" key="3">
    <source>
        <dbReference type="PROSITE" id="PS51186"/>
    </source>
</evidence>
<keyword evidence="5" id="KW-1185">Reference proteome</keyword>
<protein>
    <submittedName>
        <fullName evidence="4">GNAT family N-acetyltransferase</fullName>
    </submittedName>
</protein>
<dbReference type="EMBL" id="WWCL01000004">
    <property type="protein sequence ID" value="MYN47160.1"/>
    <property type="molecule type" value="Genomic_DNA"/>
</dbReference>
<evidence type="ECO:0000313" key="5">
    <source>
        <dbReference type="Proteomes" id="UP000444316"/>
    </source>
</evidence>
<dbReference type="InterPro" id="IPR016181">
    <property type="entry name" value="Acyl_CoA_acyltransferase"/>
</dbReference>
<accession>A0A845I0Y3</accession>
<evidence type="ECO:0000256" key="1">
    <source>
        <dbReference type="ARBA" id="ARBA00022679"/>
    </source>
</evidence>
<dbReference type="PROSITE" id="PS51186">
    <property type="entry name" value="GNAT"/>
    <property type="match status" value="1"/>
</dbReference>
<evidence type="ECO:0000313" key="4">
    <source>
        <dbReference type="EMBL" id="MYN47160.1"/>
    </source>
</evidence>
<comment type="caution">
    <text evidence="4">The sequence shown here is derived from an EMBL/GenBank/DDBJ whole genome shotgun (WGS) entry which is preliminary data.</text>
</comment>
<dbReference type="InterPro" id="IPR050832">
    <property type="entry name" value="Bact_Acetyltransf"/>
</dbReference>
<name>A0A845I0Y3_9BURK</name>
<sequence>MGNSVLLDGLRIRPVGAQEFDDFLRYLNDHLSDNGASGQPYFQPMSRSQSRIPAELAQAFRQGLELPLGAPGWRRLWVAQAADGRPLGHIDLRARPEPPAAHRCLLGMGVDRKARRMGLGQLLINHARQWARSEAGLEWIDLQVLSVNLPAIQLYQRCGFVMTGELHDMFRIDGLSLAFTSMSLKLADEGMEAV</sequence>
<feature type="domain" description="N-acetyltransferase" evidence="3">
    <location>
        <begin position="10"/>
        <end position="187"/>
    </location>
</feature>
<proteinExistence type="predicted"/>
<dbReference type="Gene3D" id="3.40.630.30">
    <property type="match status" value="1"/>
</dbReference>
<reference evidence="4" key="1">
    <citation type="submission" date="2019-12" db="EMBL/GenBank/DDBJ databases">
        <title>Novel species isolated from a subtropical stream in China.</title>
        <authorList>
            <person name="Lu H."/>
        </authorList>
    </citation>
    <scope>NUCLEOTIDE SEQUENCE [LARGE SCALE GENOMIC DNA]</scope>
    <source>
        <strain evidence="4">FT93W</strain>
    </source>
</reference>
<dbReference type="SUPFAM" id="SSF55729">
    <property type="entry name" value="Acyl-CoA N-acyltransferases (Nat)"/>
    <property type="match status" value="1"/>
</dbReference>
<keyword evidence="2" id="KW-0012">Acyltransferase</keyword>
<keyword evidence="1 4" id="KW-0808">Transferase</keyword>
<organism evidence="4 5">
    <name type="scientific">Duganella fentianensis</name>
    <dbReference type="NCBI Taxonomy" id="2692177"/>
    <lineage>
        <taxon>Bacteria</taxon>
        <taxon>Pseudomonadati</taxon>
        <taxon>Pseudomonadota</taxon>
        <taxon>Betaproteobacteria</taxon>
        <taxon>Burkholderiales</taxon>
        <taxon>Oxalobacteraceae</taxon>
        <taxon>Telluria group</taxon>
        <taxon>Duganella</taxon>
    </lineage>
</organism>
<gene>
    <name evidence="4" type="ORF">GTP23_19135</name>
</gene>
<dbReference type="CDD" id="cd04301">
    <property type="entry name" value="NAT_SF"/>
    <property type="match status" value="1"/>
</dbReference>
<dbReference type="PANTHER" id="PTHR43877:SF2">
    <property type="entry name" value="AMINOALKYLPHOSPHONATE N-ACETYLTRANSFERASE-RELATED"/>
    <property type="match status" value="1"/>
</dbReference>
<dbReference type="PANTHER" id="PTHR43877">
    <property type="entry name" value="AMINOALKYLPHOSPHONATE N-ACETYLTRANSFERASE-RELATED-RELATED"/>
    <property type="match status" value="1"/>
</dbReference>
<dbReference type="Proteomes" id="UP000444316">
    <property type="component" value="Unassembled WGS sequence"/>
</dbReference>